<dbReference type="Gene3D" id="1.10.8.10">
    <property type="entry name" value="DNA helicase RuvA subunit, C-terminal domain"/>
    <property type="match status" value="1"/>
</dbReference>
<dbReference type="SMART" id="SM00360">
    <property type="entry name" value="RRM"/>
    <property type="match status" value="1"/>
</dbReference>
<protein>
    <submittedName>
        <fullName evidence="7">Trinucleotide repeat containing 6C</fullName>
    </submittedName>
</protein>
<dbReference type="PANTHER" id="PTHR13020:SF25">
    <property type="entry name" value="PROTEIN GAWKY"/>
    <property type="match status" value="1"/>
</dbReference>
<organism evidence="7 8">
    <name type="scientific">Nesidiocoris tenuis</name>
    <dbReference type="NCBI Taxonomy" id="355587"/>
    <lineage>
        <taxon>Eukaryota</taxon>
        <taxon>Metazoa</taxon>
        <taxon>Ecdysozoa</taxon>
        <taxon>Arthropoda</taxon>
        <taxon>Hexapoda</taxon>
        <taxon>Insecta</taxon>
        <taxon>Pterygota</taxon>
        <taxon>Neoptera</taxon>
        <taxon>Paraneoptera</taxon>
        <taxon>Hemiptera</taxon>
        <taxon>Heteroptera</taxon>
        <taxon>Panheteroptera</taxon>
        <taxon>Cimicomorpha</taxon>
        <taxon>Miridae</taxon>
        <taxon>Dicyphina</taxon>
        <taxon>Nesidiocoris</taxon>
    </lineage>
</organism>
<feature type="compositionally biased region" description="Polar residues" evidence="4">
    <location>
        <begin position="1434"/>
        <end position="1453"/>
    </location>
</feature>
<feature type="region of interest" description="Disordered" evidence="4">
    <location>
        <begin position="499"/>
        <end position="522"/>
    </location>
</feature>
<sequence length="1504" mass="157844">MAQPPMSNSPPLQVPDKRDEMVVSKGASVDTPNLTVIAGHPSHAPTNLPSAHVCEREFDGSSRMPGAERLTGALCFDSIKSISSNNLTSDKDLSNLMKGNLKQSTTLANIPLTNDKLGHDDSFKNCDDQDYDDMRAIASPPPVLRLRGGGESSLTGTAGWGSPPAAQSGSTGWNGGSSAPPSSQPGVQQNNTGNNPTGNPNSGQPQNWGQGNNNNNTNANNNPNNNNGNRVNGQNVTGAGQQAGGPPSQNQAPAPASVPNSAAPTNTQGSSQANGNAPAGNNANPVPQQPGPNGPPMNQSGPAIGPQTAGNNPQAPSSGNNGPPSGNAGSSWAQAAGKGLPVAGQGSVAPNAANATPTQPPTSSTSTKQQMEQLNTMREALYSQDGWGGQNVNQDSSWDVPGSPEPGGKEGTTTAPGPMWKVPINNGTDLWEANLRNGGNPPPQNTTQKAPWGHTPSNNIGGTWGEEDEGDASNVWTGVPPAPAAAAPQWPNQPPPIWPSSGVKKEGEWSGPNWNEPRDPRDLRHGEMRQIIEARENMRPNSVDHRSMGGNEVLMRGDPRGISGRLNGVSNEAMWTAPGPHLHMPHHHAKLPNQPNHPGVNQWASGGGPQLKELPSVPKPNNGWEEPSPPVQRRNMPNYDDGTSLWGSQQHARPAMQGQNKVSHWKEMPTNSAMGRGIPCPPNRNSNMKPDQPLWPHHPRNNGWPDGGGMVDVGGPWADEKPAPWMEPALNPSWVQGGPKHKPAWDGSDLDPSSWGVGHPNKQQSKQLSKEVIYNSKAFRMLTDMGYKKEEVENALRASSLNLEEALEQLNASRNLGDRWRHSDIDSDHGGIINAYSSPQPPIIMPFQSNGGGGGGAGGAANVLANANPSLSTLSPAIMQKILSQQPPAPPQQQPPFAQSSRAQQTQQPSPQQLRMLVQQIQMAVTNGFLSPQILNQPLAPQTLLLLNQLLQQIKQLQQLQGAIVQHHQLMSSGNGLGKPSSSSQVLQMSVQITKTKQQITNLQNQIAAQQAVYVKHAQQAPPTDFFNKHEPNILHQGFSDLSLKDTHSSSSTSQQSRLNQWKLPDKDNDIGSANPDFSRAPGTTAKPNPGNSSPNINPLLGPLDGGTWSSVNRNNCDTGWPDSGADDNSSKDWPSSSQPSSQGFSDLVPEFEPGKPWKGNPIKSIEDDPSLTPGSVMPSPLSIPSLKDTLLTSSASVQGKASPTSSSSLDLCPPMSLTSSTWSFNPSSSSTSGGGGKLSGVGKSGVSTSGAGTGVVSSGATWSDANSSAPGGGQVTSSSELWAPPKRPPPGLPAKPGGGQGGQGGQPGGQASNGQPTANGWLSSTRWGGPQNSWSQLGHSSQVGSTWLLLRNLTPQIDGSTLRTLCLQHGPLQKFHLYLNHGIALVKYASREEANKAQGALNNCVLGNTTIYAENPSEGDVNQLLQHLGHSAGGSQNANQGANQWRQQSNPEPSYGQGLWAGAGNSASGAGATSLWGDSDQHRATPSSINSFLPGDLLGGESM</sequence>
<evidence type="ECO:0000259" key="6">
    <source>
        <dbReference type="PROSITE" id="PS50102"/>
    </source>
</evidence>
<name>A0ABN7B7E9_9HEMI</name>
<feature type="compositionally biased region" description="Low complexity" evidence="4">
    <location>
        <begin position="347"/>
        <end position="367"/>
    </location>
</feature>
<evidence type="ECO:0000256" key="1">
    <source>
        <dbReference type="ARBA" id="ARBA00022884"/>
    </source>
</evidence>
<evidence type="ECO:0000256" key="3">
    <source>
        <dbReference type="SAM" id="Coils"/>
    </source>
</evidence>
<keyword evidence="3" id="KW-0175">Coiled coil</keyword>
<feature type="compositionally biased region" description="Low complexity" evidence="4">
    <location>
        <begin position="1088"/>
        <end position="1099"/>
    </location>
</feature>
<feature type="compositionally biased region" description="Low complexity" evidence="4">
    <location>
        <begin position="176"/>
        <end position="286"/>
    </location>
</feature>
<dbReference type="InterPro" id="IPR015940">
    <property type="entry name" value="UBA"/>
</dbReference>
<dbReference type="Pfam" id="PF00076">
    <property type="entry name" value="RRM_1"/>
    <property type="match status" value="1"/>
</dbReference>
<dbReference type="InterPro" id="IPR012677">
    <property type="entry name" value="Nucleotide-bd_a/b_plait_sf"/>
</dbReference>
<dbReference type="PROSITE" id="PS50030">
    <property type="entry name" value="UBA"/>
    <property type="match status" value="1"/>
</dbReference>
<dbReference type="PANTHER" id="PTHR13020">
    <property type="entry name" value="TRINUCLEOTIDE REPEAT-CONTAINING GENE 6"/>
    <property type="match status" value="1"/>
</dbReference>
<dbReference type="InterPro" id="IPR035979">
    <property type="entry name" value="RBD_domain_sf"/>
</dbReference>
<dbReference type="InterPro" id="IPR026805">
    <property type="entry name" value="GW182_M_dom"/>
</dbReference>
<dbReference type="Pfam" id="PF12938">
    <property type="entry name" value="M_domain"/>
    <property type="match status" value="1"/>
</dbReference>
<feature type="domain" description="RRM" evidence="6">
    <location>
        <begin position="1347"/>
        <end position="1419"/>
    </location>
</feature>
<feature type="compositionally biased region" description="Low complexity" evidence="4">
    <location>
        <begin position="310"/>
        <end position="331"/>
    </location>
</feature>
<feature type="domain" description="UBA" evidence="5">
    <location>
        <begin position="773"/>
        <end position="813"/>
    </location>
</feature>
<feature type="compositionally biased region" description="Polar residues" evidence="4">
    <location>
        <begin position="1217"/>
        <end position="1227"/>
    </location>
</feature>
<dbReference type="Proteomes" id="UP001307889">
    <property type="component" value="Chromosome 10"/>
</dbReference>
<feature type="region of interest" description="Disordered" evidence="4">
    <location>
        <begin position="885"/>
        <end position="913"/>
    </location>
</feature>
<dbReference type="InterPro" id="IPR009060">
    <property type="entry name" value="UBA-like_sf"/>
</dbReference>
<feature type="region of interest" description="Disordered" evidence="4">
    <location>
        <begin position="614"/>
        <end position="634"/>
    </location>
</feature>
<dbReference type="CDD" id="cd12435">
    <property type="entry name" value="RRM_GW182_like"/>
    <property type="match status" value="1"/>
</dbReference>
<feature type="region of interest" description="Disordered" evidence="4">
    <location>
        <begin position="1044"/>
        <end position="1339"/>
    </location>
</feature>
<feature type="region of interest" description="Disordered" evidence="4">
    <location>
        <begin position="132"/>
        <end position="471"/>
    </location>
</feature>
<dbReference type="InterPro" id="IPR000504">
    <property type="entry name" value="RRM_dom"/>
</dbReference>
<feature type="compositionally biased region" description="Gly residues" evidence="4">
    <location>
        <begin position="1233"/>
        <end position="1244"/>
    </location>
</feature>
<accession>A0ABN7B7E9</accession>
<feature type="compositionally biased region" description="Polar residues" evidence="4">
    <location>
        <begin position="1108"/>
        <end position="1118"/>
    </location>
</feature>
<proteinExistence type="predicted"/>
<dbReference type="Gene3D" id="3.30.70.330">
    <property type="match status" value="1"/>
</dbReference>
<feature type="region of interest" description="Disordered" evidence="4">
    <location>
        <begin position="1430"/>
        <end position="1504"/>
    </location>
</feature>
<keyword evidence="8" id="KW-1185">Reference proteome</keyword>
<dbReference type="InterPro" id="IPR052068">
    <property type="entry name" value="GW182_domain"/>
</dbReference>
<gene>
    <name evidence="7" type="ORF">NTJ_11952</name>
</gene>
<feature type="compositionally biased region" description="Polar residues" evidence="4">
    <location>
        <begin position="1191"/>
        <end position="1210"/>
    </location>
</feature>
<feature type="compositionally biased region" description="Low complexity" evidence="4">
    <location>
        <begin position="1245"/>
        <end position="1262"/>
    </location>
</feature>
<dbReference type="EMBL" id="AP028918">
    <property type="protein sequence ID" value="BES99135.1"/>
    <property type="molecule type" value="Genomic_DNA"/>
</dbReference>
<keyword evidence="1 2" id="KW-0694">RNA-binding</keyword>
<evidence type="ECO:0000256" key="4">
    <source>
        <dbReference type="SAM" id="MobiDB-lite"/>
    </source>
</evidence>
<evidence type="ECO:0000259" key="5">
    <source>
        <dbReference type="PROSITE" id="PS50030"/>
    </source>
</evidence>
<feature type="coiled-coil region" evidence="3">
    <location>
        <begin position="986"/>
        <end position="1013"/>
    </location>
</feature>
<feature type="compositionally biased region" description="Low complexity" evidence="4">
    <location>
        <begin position="1463"/>
        <end position="1473"/>
    </location>
</feature>
<evidence type="ECO:0000313" key="7">
    <source>
        <dbReference type="EMBL" id="BES99135.1"/>
    </source>
</evidence>
<dbReference type="InterPro" id="IPR033503">
    <property type="entry name" value="GW182_RRM"/>
</dbReference>
<feature type="region of interest" description="Disordered" evidence="4">
    <location>
        <begin position="541"/>
        <end position="561"/>
    </location>
</feature>
<dbReference type="SMART" id="SM00165">
    <property type="entry name" value="UBA"/>
    <property type="match status" value="1"/>
</dbReference>
<feature type="compositionally biased region" description="Low complexity" evidence="4">
    <location>
        <begin position="895"/>
        <end position="913"/>
    </location>
</feature>
<feature type="compositionally biased region" description="Gly residues" evidence="4">
    <location>
        <begin position="1297"/>
        <end position="1309"/>
    </location>
</feature>
<feature type="compositionally biased region" description="Low complexity" evidence="4">
    <location>
        <begin position="1132"/>
        <end position="1147"/>
    </location>
</feature>
<evidence type="ECO:0000313" key="8">
    <source>
        <dbReference type="Proteomes" id="UP001307889"/>
    </source>
</evidence>
<dbReference type="SUPFAM" id="SSF46934">
    <property type="entry name" value="UBA-like"/>
    <property type="match status" value="1"/>
</dbReference>
<dbReference type="PROSITE" id="PS50102">
    <property type="entry name" value="RRM"/>
    <property type="match status" value="1"/>
</dbReference>
<dbReference type="SUPFAM" id="SSF54928">
    <property type="entry name" value="RNA-binding domain, RBD"/>
    <property type="match status" value="1"/>
</dbReference>
<reference evidence="7 8" key="1">
    <citation type="submission" date="2023-09" db="EMBL/GenBank/DDBJ databases">
        <title>Nesidiocoris tenuis whole genome shotgun sequence.</title>
        <authorList>
            <person name="Shibata T."/>
            <person name="Shimoda M."/>
            <person name="Kobayashi T."/>
            <person name="Uehara T."/>
        </authorList>
    </citation>
    <scope>NUCLEOTIDE SEQUENCE [LARGE SCALE GENOMIC DNA]</scope>
    <source>
        <strain evidence="7 8">Japan</strain>
    </source>
</reference>
<feature type="compositionally biased region" description="Polar residues" evidence="4">
    <location>
        <begin position="1318"/>
        <end position="1339"/>
    </location>
</feature>
<feature type="compositionally biased region" description="Polar residues" evidence="4">
    <location>
        <begin position="1264"/>
        <end position="1281"/>
    </location>
</feature>
<evidence type="ECO:0000256" key="2">
    <source>
        <dbReference type="PROSITE-ProRule" id="PRU00176"/>
    </source>
</evidence>
<feature type="compositionally biased region" description="Polar residues" evidence="4">
    <location>
        <begin position="445"/>
        <end position="461"/>
    </location>
</feature>